<evidence type="ECO:0000313" key="1">
    <source>
        <dbReference type="EMBL" id="GBM53980.1"/>
    </source>
</evidence>
<dbReference type="Proteomes" id="UP000499080">
    <property type="component" value="Unassembled WGS sequence"/>
</dbReference>
<accession>A0A4Y2GK25</accession>
<dbReference type="EMBL" id="BGPR01001439">
    <property type="protein sequence ID" value="GBM53980.1"/>
    <property type="molecule type" value="Genomic_DNA"/>
</dbReference>
<reference evidence="1 2" key="1">
    <citation type="journal article" date="2019" name="Sci. Rep.">
        <title>Orb-weaving spider Araneus ventricosus genome elucidates the spidroin gene catalogue.</title>
        <authorList>
            <person name="Kono N."/>
            <person name="Nakamura H."/>
            <person name="Ohtoshi R."/>
            <person name="Moran D.A.P."/>
            <person name="Shinohara A."/>
            <person name="Yoshida Y."/>
            <person name="Fujiwara M."/>
            <person name="Mori M."/>
            <person name="Tomita M."/>
            <person name="Arakawa K."/>
        </authorList>
    </citation>
    <scope>NUCLEOTIDE SEQUENCE [LARGE SCALE GENOMIC DNA]</scope>
</reference>
<organism evidence="1 2">
    <name type="scientific">Araneus ventricosus</name>
    <name type="common">Orbweaver spider</name>
    <name type="synonym">Epeira ventricosa</name>
    <dbReference type="NCBI Taxonomy" id="182803"/>
    <lineage>
        <taxon>Eukaryota</taxon>
        <taxon>Metazoa</taxon>
        <taxon>Ecdysozoa</taxon>
        <taxon>Arthropoda</taxon>
        <taxon>Chelicerata</taxon>
        <taxon>Arachnida</taxon>
        <taxon>Araneae</taxon>
        <taxon>Araneomorphae</taxon>
        <taxon>Entelegynae</taxon>
        <taxon>Araneoidea</taxon>
        <taxon>Araneidae</taxon>
        <taxon>Araneus</taxon>
    </lineage>
</organism>
<gene>
    <name evidence="1" type="ORF">AVEN_18740_1</name>
</gene>
<dbReference type="AlphaFoldDB" id="A0A4Y2GK25"/>
<proteinExistence type="predicted"/>
<comment type="caution">
    <text evidence="1">The sequence shown here is derived from an EMBL/GenBank/DDBJ whole genome shotgun (WGS) entry which is preliminary data.</text>
</comment>
<protein>
    <submittedName>
        <fullName evidence="1">Uncharacterized protein</fullName>
    </submittedName>
</protein>
<evidence type="ECO:0000313" key="2">
    <source>
        <dbReference type="Proteomes" id="UP000499080"/>
    </source>
</evidence>
<sequence length="98" mass="10626">MYAAGDLICARCFVSERCGFSRRRVDGARRSAELEIELTREIPGETIPIEGNEHIGCFFPFPGMDGIPPVPPFSTCLYFSSRGEGSSSSAHSTTGMFG</sequence>
<keyword evidence="2" id="KW-1185">Reference proteome</keyword>
<name>A0A4Y2GK25_ARAVE</name>